<feature type="domain" description="Complex 1 LYR protein" evidence="3">
    <location>
        <begin position="45"/>
        <end position="109"/>
    </location>
</feature>
<dbReference type="Proteomes" id="UP000189705">
    <property type="component" value="Unplaced"/>
</dbReference>
<evidence type="ECO:0000313" key="4">
    <source>
        <dbReference type="Proteomes" id="UP000189705"/>
    </source>
</evidence>
<reference evidence="5" key="1">
    <citation type="submission" date="2025-08" db="UniProtKB">
        <authorList>
            <consortium name="RefSeq"/>
        </authorList>
    </citation>
    <scope>IDENTIFICATION</scope>
</reference>
<dbReference type="InterPro" id="IPR008011">
    <property type="entry name" value="Complex1_LYR_dom"/>
</dbReference>
<keyword evidence="4" id="KW-1185">Reference proteome</keyword>
<organism evidence="4 5">
    <name type="scientific">Alligator sinensis</name>
    <name type="common">Chinese alligator</name>
    <dbReference type="NCBI Taxonomy" id="38654"/>
    <lineage>
        <taxon>Eukaryota</taxon>
        <taxon>Metazoa</taxon>
        <taxon>Chordata</taxon>
        <taxon>Craniata</taxon>
        <taxon>Vertebrata</taxon>
        <taxon>Euteleostomi</taxon>
        <taxon>Archelosauria</taxon>
        <taxon>Archosauria</taxon>
        <taxon>Crocodylia</taxon>
        <taxon>Alligatoridae</taxon>
        <taxon>Alligatorinae</taxon>
        <taxon>Alligator</taxon>
    </lineage>
</organism>
<gene>
    <name evidence="5" type="primary">LYRM1</name>
</gene>
<feature type="region of interest" description="Disordered" evidence="2">
    <location>
        <begin position="1"/>
        <end position="39"/>
    </location>
</feature>
<dbReference type="InterPro" id="IPR040330">
    <property type="entry name" value="LYRM1"/>
</dbReference>
<dbReference type="PANTHER" id="PTHR14273">
    <property type="entry name" value="LYR MOTIF-CONTAINING PROTEIN 1"/>
    <property type="match status" value="1"/>
</dbReference>
<dbReference type="PANTHER" id="PTHR14273:SF0">
    <property type="entry name" value="LYR MOTIF-CONTAINING PROTEIN 1"/>
    <property type="match status" value="1"/>
</dbReference>
<dbReference type="GO" id="GO:0005739">
    <property type="term" value="C:mitochondrion"/>
    <property type="evidence" value="ECO:0007669"/>
    <property type="project" value="TreeGrafter"/>
</dbReference>
<evidence type="ECO:0000259" key="3">
    <source>
        <dbReference type="Pfam" id="PF05347"/>
    </source>
</evidence>
<dbReference type="GeneID" id="102379930"/>
<accession>A0A1U7S5W3</accession>
<comment type="similarity">
    <text evidence="1">Belongs to the complex I LYR family.</text>
</comment>
<proteinExistence type="inferred from homology"/>
<dbReference type="CDD" id="cd20261">
    <property type="entry name" value="Complex1_LYR_LYRM1"/>
    <property type="match status" value="1"/>
</dbReference>
<evidence type="ECO:0000256" key="2">
    <source>
        <dbReference type="SAM" id="MobiDB-lite"/>
    </source>
</evidence>
<dbReference type="RefSeq" id="XP_006026163.3">
    <property type="nucleotide sequence ID" value="XM_006026101.3"/>
</dbReference>
<dbReference type="AlphaFoldDB" id="A0A1U7S5W3"/>
<dbReference type="CTD" id="57149"/>
<evidence type="ECO:0000256" key="1">
    <source>
        <dbReference type="ARBA" id="ARBA00009508"/>
    </source>
</evidence>
<evidence type="ECO:0000313" key="5">
    <source>
        <dbReference type="RefSeq" id="XP_006026163.3"/>
    </source>
</evidence>
<dbReference type="Pfam" id="PF05347">
    <property type="entry name" value="Complex1_LYR"/>
    <property type="match status" value="1"/>
</dbReference>
<dbReference type="InterPro" id="IPR045294">
    <property type="entry name" value="Complex1_LYR_LYRM1"/>
</dbReference>
<sequence length="160" mass="18363">MRSQLAARGGGTSGSVQTSLTPHVQRGQEKGRQPPPTVMTPVTRREVLGLYRKIFRIAKKWQSVSGQMEDTIKEKQYIINEAKTLFQKNKNLTDPEVIHQCIEECKARVEIGLHYNIPYPRPIHLPPMGLAQKHGRTFQKQEKLRKLSKPVYLKSYDEIS</sequence>
<name>A0A1U7S5W3_ALLSI</name>
<protein>
    <submittedName>
        <fullName evidence="5">LYR motif-containing protein 1 isoform X3</fullName>
    </submittedName>
</protein>